<organism evidence="2 3">
    <name type="scientific">Luteolibacter soli</name>
    <dbReference type="NCBI Taxonomy" id="3135280"/>
    <lineage>
        <taxon>Bacteria</taxon>
        <taxon>Pseudomonadati</taxon>
        <taxon>Verrucomicrobiota</taxon>
        <taxon>Verrucomicrobiia</taxon>
        <taxon>Verrucomicrobiales</taxon>
        <taxon>Verrucomicrobiaceae</taxon>
        <taxon>Luteolibacter</taxon>
    </lineage>
</organism>
<name>A0ABU9AYU7_9BACT</name>
<evidence type="ECO:0000313" key="3">
    <source>
        <dbReference type="Proteomes" id="UP001371305"/>
    </source>
</evidence>
<protein>
    <recommendedName>
        <fullName evidence="4">YHS domain-containing protein</fullName>
    </recommendedName>
</protein>
<reference evidence="2 3" key="1">
    <citation type="submission" date="2024-04" db="EMBL/GenBank/DDBJ databases">
        <title>Luteolibacter sp. isolated from soil.</title>
        <authorList>
            <person name="An J."/>
        </authorList>
    </citation>
    <scope>NUCLEOTIDE SEQUENCE [LARGE SCALE GENOMIC DNA]</scope>
    <source>
        <strain evidence="2 3">Y139</strain>
    </source>
</reference>
<dbReference type="EMBL" id="JBBUKT010000009">
    <property type="protein sequence ID" value="MEK7952851.1"/>
    <property type="molecule type" value="Genomic_DNA"/>
</dbReference>
<accession>A0ABU9AYU7</accession>
<proteinExistence type="predicted"/>
<feature type="chain" id="PRO_5045452652" description="YHS domain-containing protein" evidence="1">
    <location>
        <begin position="28"/>
        <end position="84"/>
    </location>
</feature>
<evidence type="ECO:0000313" key="2">
    <source>
        <dbReference type="EMBL" id="MEK7952851.1"/>
    </source>
</evidence>
<evidence type="ECO:0008006" key="4">
    <source>
        <dbReference type="Google" id="ProtNLM"/>
    </source>
</evidence>
<evidence type="ECO:0000256" key="1">
    <source>
        <dbReference type="SAM" id="SignalP"/>
    </source>
</evidence>
<feature type="signal peptide" evidence="1">
    <location>
        <begin position="1"/>
        <end position="27"/>
    </location>
</feature>
<gene>
    <name evidence="2" type="ORF">WKV53_20220</name>
</gene>
<dbReference type="PROSITE" id="PS51257">
    <property type="entry name" value="PROKAR_LIPOPROTEIN"/>
    <property type="match status" value="1"/>
</dbReference>
<comment type="caution">
    <text evidence="2">The sequence shown here is derived from an EMBL/GenBank/DDBJ whole genome shotgun (WGS) entry which is preliminary data.</text>
</comment>
<dbReference type="Proteomes" id="UP001371305">
    <property type="component" value="Unassembled WGS sequence"/>
</dbReference>
<keyword evidence="3" id="KW-1185">Reference proteome</keyword>
<sequence>MKTTLTLITTMLLAACASTNSSTGTSASKVKPYTSNMCALTDNKLGSMGTPVTKVYGDKEVKFCCKPCEAKFEKNLDANLAKLR</sequence>
<dbReference type="RefSeq" id="WP_341406610.1">
    <property type="nucleotide sequence ID" value="NZ_JBBUKT010000009.1"/>
</dbReference>
<keyword evidence="1" id="KW-0732">Signal</keyword>